<comment type="caution">
    <text evidence="1">The sequence shown here is derived from an EMBL/GenBank/DDBJ whole genome shotgun (WGS) entry which is preliminary data.</text>
</comment>
<dbReference type="RefSeq" id="WP_005220015.1">
    <property type="nucleotide sequence ID" value="NZ_KI392037.1"/>
</dbReference>
<gene>
    <name evidence="1" type="ORF">HRAG_02106</name>
</gene>
<dbReference type="Proteomes" id="UP000005085">
    <property type="component" value="Unassembled WGS sequence"/>
</dbReference>
<evidence type="ECO:0000313" key="2">
    <source>
        <dbReference type="Proteomes" id="UP000005085"/>
    </source>
</evidence>
<sequence length="311" mass="36823">MLANVDDMLHILEQYKKHFTSTKFENFLGLFLPSKNITKSRIYKTFLENNQQYILRDDLFMRITITGRLLTQKHKDILECIFTNIKGNGEFNLYKDKAICQIVMSPYNLRKSYTTMSGNETKINWIYEKLTEISNCGVELHFKNNDEKFYFTFIDSIYQKSDKLIVINFSQAYTYFLAKTLLLEYTDYVKPLLEFSDFCKKEINPIRALKREVHTEPIKAILRYMLTHKGNNSQYKLDSIFEQLQFEKTLSKRQLSEIKQDLKETKIQDFLIQNFGITLTNNNETLSYNQSITNKAKSILPPQQKDIFTLI</sequence>
<accession>C3XJ60</accession>
<evidence type="ECO:0008006" key="3">
    <source>
        <dbReference type="Google" id="ProtNLM"/>
    </source>
</evidence>
<keyword evidence="2" id="KW-1185">Reference proteome</keyword>
<dbReference type="AlphaFoldDB" id="C3XJ60"/>
<protein>
    <recommendedName>
        <fullName evidence="3">Initiator Rep protein domain-containing protein</fullName>
    </recommendedName>
</protein>
<proteinExistence type="predicted"/>
<dbReference type="EMBL" id="ACDN02000029">
    <property type="protein sequence ID" value="EEO25049.1"/>
    <property type="molecule type" value="Genomic_DNA"/>
</dbReference>
<evidence type="ECO:0000313" key="1">
    <source>
        <dbReference type="EMBL" id="EEO25049.1"/>
    </source>
</evidence>
<name>C3XJ60_9HELI</name>
<dbReference type="HOGENOM" id="CLU_063210_0_0_7"/>
<organism evidence="1 2">
    <name type="scientific">Helicobacter bilis ATCC 43879</name>
    <dbReference type="NCBI Taxonomy" id="613026"/>
    <lineage>
        <taxon>Bacteria</taxon>
        <taxon>Pseudomonadati</taxon>
        <taxon>Campylobacterota</taxon>
        <taxon>Epsilonproteobacteria</taxon>
        <taxon>Campylobacterales</taxon>
        <taxon>Helicobacteraceae</taxon>
        <taxon>Helicobacter</taxon>
    </lineage>
</organism>
<reference evidence="1 2" key="1">
    <citation type="journal article" date="2014" name="Genome Announc.">
        <title>Draft genome sequences of six enterohepatic helicobacter species isolated from humans and one from rhesus macaques.</title>
        <authorList>
            <person name="Shen Z."/>
            <person name="Sheh A."/>
            <person name="Young S.K."/>
            <person name="Abouelliel A."/>
            <person name="Ward D.V."/>
            <person name="Earl A.M."/>
            <person name="Fox J.G."/>
        </authorList>
    </citation>
    <scope>NUCLEOTIDE SEQUENCE [LARGE SCALE GENOMIC DNA]</scope>
    <source>
        <strain evidence="1 2">ATCC 43879</strain>
    </source>
</reference>